<protein>
    <submittedName>
        <fullName evidence="2">Uncharacterized protein</fullName>
    </submittedName>
</protein>
<dbReference type="EMBL" id="FQWB01000002">
    <property type="protein sequence ID" value="SHG19077.1"/>
    <property type="molecule type" value="Genomic_DNA"/>
</dbReference>
<feature type="chain" id="PRO_5012206240" evidence="1">
    <location>
        <begin position="24"/>
        <end position="50"/>
    </location>
</feature>
<dbReference type="AlphaFoldDB" id="A0A1M5HT12"/>
<reference evidence="3" key="1">
    <citation type="submission" date="2016-11" db="EMBL/GenBank/DDBJ databases">
        <authorList>
            <person name="Varghese N."/>
            <person name="Submissions S."/>
        </authorList>
    </citation>
    <scope>NUCLEOTIDE SEQUENCE [LARGE SCALE GENOMIC DNA]</scope>
    <source>
        <strain evidence="3">DSM 19978</strain>
    </source>
</reference>
<dbReference type="Proteomes" id="UP000184516">
    <property type="component" value="Unassembled WGS sequence"/>
</dbReference>
<gene>
    <name evidence="2" type="ORF">SAMN05443549_102365</name>
</gene>
<dbReference type="STRING" id="468056.SAMN05443549_102365"/>
<organism evidence="2 3">
    <name type="scientific">Flavobacterium fluvii</name>
    <dbReference type="NCBI Taxonomy" id="468056"/>
    <lineage>
        <taxon>Bacteria</taxon>
        <taxon>Pseudomonadati</taxon>
        <taxon>Bacteroidota</taxon>
        <taxon>Flavobacteriia</taxon>
        <taxon>Flavobacteriales</taxon>
        <taxon>Flavobacteriaceae</taxon>
        <taxon>Flavobacterium</taxon>
    </lineage>
</organism>
<proteinExistence type="predicted"/>
<name>A0A1M5HT12_9FLAO</name>
<evidence type="ECO:0000313" key="3">
    <source>
        <dbReference type="Proteomes" id="UP000184516"/>
    </source>
</evidence>
<keyword evidence="1" id="KW-0732">Signal</keyword>
<accession>A0A1M5HT12</accession>
<evidence type="ECO:0000256" key="1">
    <source>
        <dbReference type="SAM" id="SignalP"/>
    </source>
</evidence>
<feature type="signal peptide" evidence="1">
    <location>
        <begin position="1"/>
        <end position="23"/>
    </location>
</feature>
<evidence type="ECO:0000313" key="2">
    <source>
        <dbReference type="EMBL" id="SHG19077.1"/>
    </source>
</evidence>
<keyword evidence="3" id="KW-1185">Reference proteome</keyword>
<sequence>MKNICLKYILQLTFLLGTSFLWAQQNRVSATTKQNSNYDYHEAFAPFFLF</sequence>